<organism evidence="3 4">
    <name type="scientific">Ferrimonas marina</name>
    <dbReference type="NCBI Taxonomy" id="299255"/>
    <lineage>
        <taxon>Bacteria</taxon>
        <taxon>Pseudomonadati</taxon>
        <taxon>Pseudomonadota</taxon>
        <taxon>Gammaproteobacteria</taxon>
        <taxon>Alteromonadales</taxon>
        <taxon>Ferrimonadaceae</taxon>
        <taxon>Ferrimonas</taxon>
    </lineage>
</organism>
<feature type="region of interest" description="Disordered" evidence="1">
    <location>
        <begin position="192"/>
        <end position="227"/>
    </location>
</feature>
<feature type="signal peptide" evidence="2">
    <location>
        <begin position="1"/>
        <end position="19"/>
    </location>
</feature>
<sequence>MVKMIVVVLLLVGCAGFGATQTVRLSDLQGRYDHEVAKGLQATSAHDAAMNKSAADRDAYFKALGERYGALGVVMAPEDVPETYKDGHAQAMGPLFAFKKANAVSIAANEDFYASAACTLLLSRTGRVNGAVATAHTLSELSGALPGSMADKFFAYGHVDGLIGGARAALIARGESAEIADEMLIRNLDCETGMDSPEAEKPLAYEIEPEEDEKPGFSRPVPPSRQR</sequence>
<dbReference type="RefSeq" id="WP_067655338.1">
    <property type="nucleotide sequence ID" value="NZ_FQXG01000003.1"/>
</dbReference>
<evidence type="ECO:0000313" key="3">
    <source>
        <dbReference type="EMBL" id="SHH60697.1"/>
    </source>
</evidence>
<dbReference type="EMBL" id="FQXG01000003">
    <property type="protein sequence ID" value="SHH60697.1"/>
    <property type="molecule type" value="Genomic_DNA"/>
</dbReference>
<dbReference type="AlphaFoldDB" id="A0A1M5UCL3"/>
<evidence type="ECO:0000313" key="4">
    <source>
        <dbReference type="Proteomes" id="UP000184268"/>
    </source>
</evidence>
<accession>A0A1M5UCL3</accession>
<protein>
    <recommendedName>
        <fullName evidence="5">Lipoprotein</fullName>
    </recommendedName>
</protein>
<keyword evidence="4" id="KW-1185">Reference proteome</keyword>
<keyword evidence="2" id="KW-0732">Signal</keyword>
<feature type="chain" id="PRO_5009914179" description="Lipoprotein" evidence="2">
    <location>
        <begin position="20"/>
        <end position="227"/>
    </location>
</feature>
<evidence type="ECO:0000256" key="1">
    <source>
        <dbReference type="SAM" id="MobiDB-lite"/>
    </source>
</evidence>
<dbReference type="Proteomes" id="UP000184268">
    <property type="component" value="Unassembled WGS sequence"/>
</dbReference>
<evidence type="ECO:0008006" key="5">
    <source>
        <dbReference type="Google" id="ProtNLM"/>
    </source>
</evidence>
<reference evidence="3 4" key="1">
    <citation type="submission" date="2016-11" db="EMBL/GenBank/DDBJ databases">
        <authorList>
            <person name="Jaros S."/>
            <person name="Januszkiewicz K."/>
            <person name="Wedrychowicz H."/>
        </authorList>
    </citation>
    <scope>NUCLEOTIDE SEQUENCE [LARGE SCALE GENOMIC DNA]</scope>
    <source>
        <strain evidence="3 4">DSM 16917</strain>
    </source>
</reference>
<gene>
    <name evidence="3" type="ORF">SAMN02745129_2503</name>
</gene>
<name>A0A1M5UCL3_9GAMM</name>
<evidence type="ECO:0000256" key="2">
    <source>
        <dbReference type="SAM" id="SignalP"/>
    </source>
</evidence>
<proteinExistence type="predicted"/>